<dbReference type="InterPro" id="IPR008271">
    <property type="entry name" value="Ser/Thr_kinase_AS"/>
</dbReference>
<dbReference type="CDD" id="cd14009">
    <property type="entry name" value="STKc_ATG1_ULK_like"/>
    <property type="match status" value="1"/>
</dbReference>
<feature type="domain" description="Protein kinase" evidence="7">
    <location>
        <begin position="12"/>
        <end position="269"/>
    </location>
</feature>
<feature type="compositionally biased region" description="Low complexity" evidence="6">
    <location>
        <begin position="416"/>
        <end position="427"/>
    </location>
</feature>
<name>A0A1D2A2I2_AUXPR</name>
<feature type="compositionally biased region" description="Low complexity" evidence="6">
    <location>
        <begin position="694"/>
        <end position="703"/>
    </location>
</feature>
<dbReference type="EMBL" id="GDKF01005210">
    <property type="protein sequence ID" value="JAT73412.1"/>
    <property type="molecule type" value="Transcribed_RNA"/>
</dbReference>
<dbReference type="Gene3D" id="1.10.510.10">
    <property type="entry name" value="Transferase(Phosphotransferase) domain 1"/>
    <property type="match status" value="1"/>
</dbReference>
<evidence type="ECO:0000256" key="1">
    <source>
        <dbReference type="ARBA" id="ARBA00022679"/>
    </source>
</evidence>
<accession>A0A1D2A2I2</accession>
<evidence type="ECO:0000256" key="3">
    <source>
        <dbReference type="ARBA" id="ARBA00022777"/>
    </source>
</evidence>
<feature type="region of interest" description="Disordered" evidence="6">
    <location>
        <begin position="379"/>
        <end position="401"/>
    </location>
</feature>
<feature type="binding site" evidence="5">
    <location>
        <position position="41"/>
    </location>
    <ligand>
        <name>ATP</name>
        <dbReference type="ChEBI" id="CHEBI:30616"/>
    </ligand>
</feature>
<evidence type="ECO:0000256" key="6">
    <source>
        <dbReference type="SAM" id="MobiDB-lite"/>
    </source>
</evidence>
<dbReference type="FunFam" id="3.30.200.20:FF:000042">
    <property type="entry name" value="Aurora kinase A"/>
    <property type="match status" value="1"/>
</dbReference>
<dbReference type="GO" id="GO:0004674">
    <property type="term" value="F:protein serine/threonine kinase activity"/>
    <property type="evidence" value="ECO:0007669"/>
    <property type="project" value="InterPro"/>
</dbReference>
<dbReference type="PROSITE" id="PS00108">
    <property type="entry name" value="PROTEIN_KINASE_ST"/>
    <property type="match status" value="1"/>
</dbReference>
<dbReference type="InterPro" id="IPR017441">
    <property type="entry name" value="Protein_kinase_ATP_BS"/>
</dbReference>
<dbReference type="GO" id="GO:0016020">
    <property type="term" value="C:membrane"/>
    <property type="evidence" value="ECO:0007669"/>
    <property type="project" value="TreeGrafter"/>
</dbReference>
<evidence type="ECO:0000259" key="7">
    <source>
        <dbReference type="PROSITE" id="PS50011"/>
    </source>
</evidence>
<dbReference type="GO" id="GO:0000407">
    <property type="term" value="C:phagophore assembly site"/>
    <property type="evidence" value="ECO:0007669"/>
    <property type="project" value="TreeGrafter"/>
</dbReference>
<dbReference type="AlphaFoldDB" id="A0A1D2A2I2"/>
<dbReference type="PANTHER" id="PTHR24348:SF22">
    <property type="entry name" value="NON-SPECIFIC SERINE_THREONINE PROTEIN KINASE"/>
    <property type="match status" value="1"/>
</dbReference>
<gene>
    <name evidence="8" type="ORF">g.34814</name>
</gene>
<dbReference type="GO" id="GO:0000045">
    <property type="term" value="P:autophagosome assembly"/>
    <property type="evidence" value="ECO:0007669"/>
    <property type="project" value="TreeGrafter"/>
</dbReference>
<sequence>MEISGPRLVGDWEVGAHVGSGSFAIVWRGRHRLTGQDAAIKEINLSRLNAKLRSSLESEVTILRRIKHANIVRLLDVIETRSRLYLVMEFCAGGDLSQFLRHGRVLPEATARHFLRQLAAGLREMWAHHLVHRDLKPQNLLLSRSSPEADLRIADFGFARNLQPQGLAETLCGSPLYMAPEILGSHKYDAKADLWSVGAILFEMVGGRPPFTGANQLQLLRSIQRAPARLPEGAAAALSAPCRALIAALLRPNPVERISFEEFFRHPFLSLAPLGAPGARDPAPPPSTWAATTSRADFASTPPYVLHSGIAGRGPQPMPRSRSAAGFGQQVVGFDGPGLTAPGTNAAAVHAAVPLGALSHALRSRASLDAAREGAVVAARGAPAPRDAAPPGGAVPPSPPVLPGWAAAGSAPVRTGLGHVPLVPGPGRRTESPAPQEVRRSVARHPLAPEPTSDVQSGASSQTSEEGFVLVSALPSPERAPRGARSGGGDVALGLEPVSVRPREAEPGDPSLVPQRAEARPPPSDEDGRETPSGPDSDNDASSDSLSGHAFAGRASPGAGPPGDDPGWATWRGPGPARRLWRQVAGLLCALARDAEGGRSAAGAAAFDPGAALSLHLAALQLLDAAAGGGQDEDEVELGGDGPSHPPRPRSPRSPDSHLDGLPCTSLGTEIRAALEGAGRAAAALEGAGRAAAAPEGAAAAPRDPSSHGASALSPDGMPETGPSPALPDPWAALFAGALAWAREGAVRELVGGGGGGGGELYARALHSLSFLALADVEGGEGAPHAPRLADLQPPVALERGDRARVLRYRSAVLARLIACGGGAGSGETPSSKSTAPWAEAAPARDPLAGARP</sequence>
<dbReference type="SUPFAM" id="SSF56112">
    <property type="entry name" value="Protein kinase-like (PK-like)"/>
    <property type="match status" value="1"/>
</dbReference>
<dbReference type="GO" id="GO:0005776">
    <property type="term" value="C:autophagosome"/>
    <property type="evidence" value="ECO:0007669"/>
    <property type="project" value="TreeGrafter"/>
</dbReference>
<dbReference type="GO" id="GO:0005524">
    <property type="term" value="F:ATP binding"/>
    <property type="evidence" value="ECO:0007669"/>
    <property type="project" value="UniProtKB-UniRule"/>
</dbReference>
<dbReference type="InterPro" id="IPR000719">
    <property type="entry name" value="Prot_kinase_dom"/>
</dbReference>
<dbReference type="InterPro" id="IPR011009">
    <property type="entry name" value="Kinase-like_dom_sf"/>
</dbReference>
<feature type="region of interest" description="Disordered" evidence="6">
    <location>
        <begin position="416"/>
        <end position="574"/>
    </location>
</feature>
<feature type="region of interest" description="Disordered" evidence="6">
    <location>
        <begin position="694"/>
        <end position="726"/>
    </location>
</feature>
<feature type="region of interest" description="Disordered" evidence="6">
    <location>
        <begin position="821"/>
        <end position="853"/>
    </location>
</feature>
<dbReference type="GO" id="GO:0005829">
    <property type="term" value="C:cytosol"/>
    <property type="evidence" value="ECO:0007669"/>
    <property type="project" value="TreeGrafter"/>
</dbReference>
<reference evidence="8" key="1">
    <citation type="submission" date="2015-08" db="EMBL/GenBank/DDBJ databases">
        <authorList>
            <person name="Babu N.S."/>
            <person name="Beckwith C.J."/>
            <person name="Beseler K.G."/>
            <person name="Brison A."/>
            <person name="Carone J.V."/>
            <person name="Caskin T.P."/>
            <person name="Diamond M."/>
            <person name="Durham M.E."/>
            <person name="Foxe J.M."/>
            <person name="Go M."/>
            <person name="Henderson B.A."/>
            <person name="Jones I.B."/>
            <person name="McGettigan J.A."/>
            <person name="Micheletti S.J."/>
            <person name="Nasrallah M.E."/>
            <person name="Ortiz D."/>
            <person name="Piller C.R."/>
            <person name="Privatt S.R."/>
            <person name="Schneider S.L."/>
            <person name="Sharp S."/>
            <person name="Smith T.C."/>
            <person name="Stanton J.D."/>
            <person name="Ullery H.E."/>
            <person name="Wilson R.J."/>
            <person name="Serrano M.G."/>
            <person name="Buck G."/>
            <person name="Lee V."/>
            <person name="Wang Y."/>
            <person name="Carvalho R."/>
            <person name="Voegtly L."/>
            <person name="Shi R."/>
            <person name="Duckworth R."/>
            <person name="Johnson A."/>
            <person name="Loviza R."/>
            <person name="Walstead R."/>
            <person name="Shah Z."/>
            <person name="Kiflezghi M."/>
            <person name="Wade K."/>
            <person name="Ball S.L."/>
            <person name="Bradley K.W."/>
            <person name="Asai D.J."/>
            <person name="Bowman C.A."/>
            <person name="Russell D.A."/>
            <person name="Pope W.H."/>
            <person name="Jacobs-Sera D."/>
            <person name="Hendrix R.W."/>
            <person name="Hatfull G.F."/>
        </authorList>
    </citation>
    <scope>NUCLEOTIDE SEQUENCE</scope>
</reference>
<feature type="compositionally biased region" description="Low complexity" evidence="6">
    <location>
        <begin position="533"/>
        <end position="558"/>
    </location>
</feature>
<evidence type="ECO:0000256" key="5">
    <source>
        <dbReference type="PROSITE-ProRule" id="PRU10141"/>
    </source>
</evidence>
<dbReference type="PROSITE" id="PS00107">
    <property type="entry name" value="PROTEIN_KINASE_ATP"/>
    <property type="match status" value="1"/>
</dbReference>
<organism evidence="8">
    <name type="scientific">Auxenochlorella protothecoides</name>
    <name type="common">Green microalga</name>
    <name type="synonym">Chlorella protothecoides</name>
    <dbReference type="NCBI Taxonomy" id="3075"/>
    <lineage>
        <taxon>Eukaryota</taxon>
        <taxon>Viridiplantae</taxon>
        <taxon>Chlorophyta</taxon>
        <taxon>core chlorophytes</taxon>
        <taxon>Trebouxiophyceae</taxon>
        <taxon>Chlorellales</taxon>
        <taxon>Chlorellaceae</taxon>
        <taxon>Auxenochlorella</taxon>
    </lineage>
</organism>
<dbReference type="InterPro" id="IPR045269">
    <property type="entry name" value="Atg1-like"/>
</dbReference>
<keyword evidence="2 5" id="KW-0547">Nucleotide-binding</keyword>
<dbReference type="Pfam" id="PF00069">
    <property type="entry name" value="Pkinase"/>
    <property type="match status" value="1"/>
</dbReference>
<dbReference type="PROSITE" id="PS50011">
    <property type="entry name" value="PROTEIN_KINASE_DOM"/>
    <property type="match status" value="1"/>
</dbReference>
<evidence type="ECO:0000313" key="8">
    <source>
        <dbReference type="EMBL" id="JAT73412.1"/>
    </source>
</evidence>
<protein>
    <recommendedName>
        <fullName evidence="7">Protein kinase domain-containing protein</fullName>
    </recommendedName>
</protein>
<keyword evidence="1" id="KW-0808">Transferase</keyword>
<proteinExistence type="predicted"/>
<dbReference type="SMART" id="SM00220">
    <property type="entry name" value="S_TKc"/>
    <property type="match status" value="1"/>
</dbReference>
<dbReference type="PANTHER" id="PTHR24348">
    <property type="entry name" value="SERINE/THREONINE-PROTEIN KINASE UNC-51-RELATED"/>
    <property type="match status" value="1"/>
</dbReference>
<feature type="compositionally biased region" description="Polar residues" evidence="6">
    <location>
        <begin position="453"/>
        <end position="465"/>
    </location>
</feature>
<evidence type="ECO:0000256" key="2">
    <source>
        <dbReference type="ARBA" id="ARBA00022741"/>
    </source>
</evidence>
<keyword evidence="4 5" id="KW-0067">ATP-binding</keyword>
<evidence type="ECO:0000256" key="4">
    <source>
        <dbReference type="ARBA" id="ARBA00022840"/>
    </source>
</evidence>
<dbReference type="FunFam" id="1.10.510.10:FF:000571">
    <property type="entry name" value="Maternal embryonic leucine zipper kinase"/>
    <property type="match status" value="1"/>
</dbReference>
<dbReference type="GO" id="GO:0010506">
    <property type="term" value="P:regulation of autophagy"/>
    <property type="evidence" value="ECO:0007669"/>
    <property type="project" value="InterPro"/>
</dbReference>
<feature type="compositionally biased region" description="Low complexity" evidence="6">
    <location>
        <begin position="379"/>
        <end position="392"/>
    </location>
</feature>
<feature type="region of interest" description="Disordered" evidence="6">
    <location>
        <begin position="628"/>
        <end position="664"/>
    </location>
</feature>
<keyword evidence="3" id="KW-0418">Kinase</keyword>